<comment type="caution">
    <text evidence="9">The sequence shown here is derived from an EMBL/GenBank/DDBJ whole genome shotgun (WGS) entry which is preliminary data.</text>
</comment>
<feature type="transmembrane region" description="Helical" evidence="7">
    <location>
        <begin position="266"/>
        <end position="287"/>
    </location>
</feature>
<evidence type="ECO:0000256" key="4">
    <source>
        <dbReference type="ARBA" id="ARBA00022692"/>
    </source>
</evidence>
<sequence>MIAIGRRIHLKNSIWVERNTILYLTGTFTYKLGDKIFVLAIPWLIYEITQSSVSMGTMFLLQTLPYIFISPLAGRLADHFSQKTLLILCAIIQGWLVSLIPVLSITNALQIWNIYLIGFLIACFNASFSVVNSTMIPLLFRKDKLLKINSFYQFIDTSSVLFGSILGGFLISKIGVYYVLLLAGSAFIPIIFSTIFLRIYDEIVLNRKKKALSLNHFFEGVSFLFQHPLLRALTLLILMVNIANGALISMLVYFSRDKLLLNSEQLGLVYGVAAAAQIAAIFLVNFLSNGKNTLQLMMINLVISSLGFIWISISWNVFTLLIGVAIQSAPVIMFNVLNRTLRQKIIPLYMFGRVNGIMIMLMQCALPLSGFMTGMLSAIIDIRYIFALLGALSFIVIYLFRSLPAKQQESYKILSS</sequence>
<keyword evidence="5 7" id="KW-1133">Transmembrane helix</keyword>
<feature type="transmembrane region" description="Helical" evidence="7">
    <location>
        <begin position="294"/>
        <end position="311"/>
    </location>
</feature>
<evidence type="ECO:0000256" key="7">
    <source>
        <dbReference type="SAM" id="Phobius"/>
    </source>
</evidence>
<feature type="transmembrane region" description="Helical" evidence="7">
    <location>
        <begin position="232"/>
        <end position="254"/>
    </location>
</feature>
<dbReference type="GO" id="GO:0022857">
    <property type="term" value="F:transmembrane transporter activity"/>
    <property type="evidence" value="ECO:0007669"/>
    <property type="project" value="InterPro"/>
</dbReference>
<evidence type="ECO:0000256" key="5">
    <source>
        <dbReference type="ARBA" id="ARBA00022989"/>
    </source>
</evidence>
<evidence type="ECO:0000256" key="3">
    <source>
        <dbReference type="ARBA" id="ARBA00022475"/>
    </source>
</evidence>
<evidence type="ECO:0000313" key="9">
    <source>
        <dbReference type="EMBL" id="PKG27085.1"/>
    </source>
</evidence>
<dbReference type="InterPro" id="IPR020846">
    <property type="entry name" value="MFS_dom"/>
</dbReference>
<dbReference type="GO" id="GO:0005886">
    <property type="term" value="C:plasma membrane"/>
    <property type="evidence" value="ECO:0007669"/>
    <property type="project" value="UniProtKB-SubCell"/>
</dbReference>
<dbReference type="PANTHER" id="PTHR23513">
    <property type="entry name" value="INTEGRAL MEMBRANE EFFLUX PROTEIN-RELATED"/>
    <property type="match status" value="1"/>
</dbReference>
<dbReference type="Gene3D" id="1.20.1250.20">
    <property type="entry name" value="MFS general substrate transporter like domains"/>
    <property type="match status" value="1"/>
</dbReference>
<organism evidence="9 10">
    <name type="scientific">Cytobacillus horneckiae</name>
    <dbReference type="NCBI Taxonomy" id="549687"/>
    <lineage>
        <taxon>Bacteria</taxon>
        <taxon>Bacillati</taxon>
        <taxon>Bacillota</taxon>
        <taxon>Bacilli</taxon>
        <taxon>Bacillales</taxon>
        <taxon>Bacillaceae</taxon>
        <taxon>Cytobacillus</taxon>
    </lineage>
</organism>
<feature type="transmembrane region" description="Helical" evidence="7">
    <location>
        <begin position="357"/>
        <end position="376"/>
    </location>
</feature>
<feature type="transmembrane region" description="Helical" evidence="7">
    <location>
        <begin position="52"/>
        <end position="73"/>
    </location>
</feature>
<keyword evidence="2" id="KW-0813">Transport</keyword>
<keyword evidence="4 7" id="KW-0812">Transmembrane</keyword>
<feature type="domain" description="Major facilitator superfamily (MFS) profile" evidence="8">
    <location>
        <begin position="19"/>
        <end position="408"/>
    </location>
</feature>
<evidence type="ECO:0000256" key="1">
    <source>
        <dbReference type="ARBA" id="ARBA00004651"/>
    </source>
</evidence>
<evidence type="ECO:0000256" key="2">
    <source>
        <dbReference type="ARBA" id="ARBA00022448"/>
    </source>
</evidence>
<dbReference type="AlphaFoldDB" id="A0A2N0ZC77"/>
<feature type="transmembrane region" description="Helical" evidence="7">
    <location>
        <begin position="21"/>
        <end position="46"/>
    </location>
</feature>
<feature type="transmembrane region" description="Helical" evidence="7">
    <location>
        <begin position="112"/>
        <end position="139"/>
    </location>
</feature>
<dbReference type="PROSITE" id="PS50850">
    <property type="entry name" value="MFS"/>
    <property type="match status" value="1"/>
</dbReference>
<dbReference type="InterPro" id="IPR036259">
    <property type="entry name" value="MFS_trans_sf"/>
</dbReference>
<feature type="transmembrane region" description="Helical" evidence="7">
    <location>
        <begin position="317"/>
        <end position="337"/>
    </location>
</feature>
<dbReference type="Proteomes" id="UP000233343">
    <property type="component" value="Unassembled WGS sequence"/>
</dbReference>
<feature type="transmembrane region" description="Helical" evidence="7">
    <location>
        <begin position="85"/>
        <end position="106"/>
    </location>
</feature>
<comment type="subcellular location">
    <subcellularLocation>
        <location evidence="1">Cell membrane</location>
        <topology evidence="1">Multi-pass membrane protein</topology>
    </subcellularLocation>
</comment>
<dbReference type="SUPFAM" id="SSF103473">
    <property type="entry name" value="MFS general substrate transporter"/>
    <property type="match status" value="1"/>
</dbReference>
<protein>
    <recommendedName>
        <fullName evidence="8">Major facilitator superfamily (MFS) profile domain-containing protein</fullName>
    </recommendedName>
</protein>
<dbReference type="Pfam" id="PF07690">
    <property type="entry name" value="MFS_1"/>
    <property type="match status" value="1"/>
</dbReference>
<feature type="transmembrane region" description="Helical" evidence="7">
    <location>
        <begin position="151"/>
        <end position="171"/>
    </location>
</feature>
<name>A0A2N0ZC77_9BACI</name>
<feature type="transmembrane region" description="Helical" evidence="7">
    <location>
        <begin position="177"/>
        <end position="200"/>
    </location>
</feature>
<evidence type="ECO:0000313" key="10">
    <source>
        <dbReference type="Proteomes" id="UP000233343"/>
    </source>
</evidence>
<dbReference type="CDD" id="cd06173">
    <property type="entry name" value="MFS_MefA_like"/>
    <property type="match status" value="1"/>
</dbReference>
<keyword evidence="6 7" id="KW-0472">Membrane</keyword>
<gene>
    <name evidence="9" type="ORF">CWS20_20680</name>
</gene>
<keyword evidence="10" id="KW-1185">Reference proteome</keyword>
<accession>A0A2N0ZC77</accession>
<evidence type="ECO:0000256" key="6">
    <source>
        <dbReference type="ARBA" id="ARBA00023136"/>
    </source>
</evidence>
<keyword evidence="3" id="KW-1003">Cell membrane</keyword>
<dbReference type="EMBL" id="PISD01000050">
    <property type="protein sequence ID" value="PKG27085.1"/>
    <property type="molecule type" value="Genomic_DNA"/>
</dbReference>
<dbReference type="InterPro" id="IPR011701">
    <property type="entry name" value="MFS"/>
</dbReference>
<feature type="transmembrane region" description="Helical" evidence="7">
    <location>
        <begin position="382"/>
        <end position="400"/>
    </location>
</feature>
<evidence type="ECO:0000259" key="8">
    <source>
        <dbReference type="PROSITE" id="PS50850"/>
    </source>
</evidence>
<proteinExistence type="predicted"/>
<reference evidence="9 10" key="1">
    <citation type="journal article" date="2010" name="Int. J. Syst. Evol. Microbiol.">
        <title>Bacillus horneckiae sp. nov., isolated from a spacecraft-assembly clean room.</title>
        <authorList>
            <person name="Vaishampayan P."/>
            <person name="Probst A."/>
            <person name="Krishnamurthi S."/>
            <person name="Ghosh S."/>
            <person name="Osman S."/>
            <person name="McDowall A."/>
            <person name="Ruckmani A."/>
            <person name="Mayilraj S."/>
            <person name="Venkateswaran K."/>
        </authorList>
    </citation>
    <scope>NUCLEOTIDE SEQUENCE [LARGE SCALE GENOMIC DNA]</scope>
    <source>
        <strain evidence="10">1PO1SC</strain>
    </source>
</reference>
<dbReference type="PANTHER" id="PTHR23513:SF6">
    <property type="entry name" value="MAJOR FACILITATOR SUPERFAMILY ASSOCIATED DOMAIN-CONTAINING PROTEIN"/>
    <property type="match status" value="1"/>
</dbReference>